<keyword evidence="3" id="KW-1185">Reference proteome</keyword>
<reference evidence="2" key="1">
    <citation type="submission" date="2020-08" db="EMBL/GenBank/DDBJ databases">
        <authorList>
            <person name="Uke A."/>
            <person name="Chhe C."/>
            <person name="Baramee S."/>
            <person name="Kosugi A."/>
        </authorList>
    </citation>
    <scope>NUCLEOTIDE SEQUENCE</scope>
    <source>
        <strain evidence="2">DA-C8</strain>
    </source>
</reference>
<feature type="transmembrane region" description="Helical" evidence="1">
    <location>
        <begin position="314"/>
        <end position="340"/>
    </location>
</feature>
<feature type="transmembrane region" description="Helical" evidence="1">
    <location>
        <begin position="279"/>
        <end position="302"/>
    </location>
</feature>
<accession>A0A916QE32</accession>
<comment type="caution">
    <text evidence="2">The sequence shown here is derived from an EMBL/GenBank/DDBJ whole genome shotgun (WGS) entry which is preliminary data.</text>
</comment>
<sequence length="351" mass="39805">MFAMLKRYSFVSLLIITCFLSAFVALYHGVTSMLQIMRMIQEENEYQYLHTVKVTIMLTEPLDVEALFQLVEGIETGNIVIVDYDQFLYFDQLDGMFLPTIILKLNEPLSIPSSKPLHGIPKGSLIISSTRLDGNQQLSIKERTLELYEVINGETHPFFNSTLINAEDYFDLYPNSLTKDLQIDLYLGSNHHDLYQAYAKMEENLQQLVPDARIFATEISTQTNPFQAILTQGNILFIGLFGFALLNTIMISYYWIIVRRREIAIRKAFGHTNLSIMKLLAKELAGLIGLSALISFTVQVPFSFHETINFLELFWLATVFIGAVALAVVIAMIVPAGHIMKIQPAEGMKRS</sequence>
<reference evidence="2" key="2">
    <citation type="journal article" date="2021" name="Data Brief">
        <title>Draft genome sequence data of the facultative, thermophilic, xylanolytic bacterium Paenibacillus sp. strain DA-C8.</title>
        <authorList>
            <person name="Chhe C."/>
            <person name="Uke A."/>
            <person name="Baramee S."/>
            <person name="Ungkulpasvich U."/>
            <person name="Tachaapaikoon C."/>
            <person name="Pason P."/>
            <person name="Waeonukul R."/>
            <person name="Ratanakhanokchai K."/>
            <person name="Kosugi A."/>
        </authorList>
    </citation>
    <scope>NUCLEOTIDE SEQUENCE</scope>
    <source>
        <strain evidence="2">DA-C8</strain>
    </source>
</reference>
<dbReference type="Proteomes" id="UP000654993">
    <property type="component" value="Unassembled WGS sequence"/>
</dbReference>
<evidence type="ECO:0008006" key="4">
    <source>
        <dbReference type="Google" id="ProtNLM"/>
    </source>
</evidence>
<keyword evidence="1" id="KW-0472">Membrane</keyword>
<dbReference type="RefSeq" id="WP_200967030.1">
    <property type="nucleotide sequence ID" value="NZ_BMAQ01000028.1"/>
</dbReference>
<gene>
    <name evidence="2" type="ORF">PRECH8_21010</name>
</gene>
<evidence type="ECO:0000313" key="3">
    <source>
        <dbReference type="Proteomes" id="UP000654993"/>
    </source>
</evidence>
<organism evidence="2 3">
    <name type="scientific">Insulibacter thermoxylanivorax</name>
    <dbReference type="NCBI Taxonomy" id="2749268"/>
    <lineage>
        <taxon>Bacteria</taxon>
        <taxon>Bacillati</taxon>
        <taxon>Bacillota</taxon>
        <taxon>Bacilli</taxon>
        <taxon>Bacillales</taxon>
        <taxon>Paenibacillaceae</taxon>
        <taxon>Insulibacter</taxon>
    </lineage>
</organism>
<feature type="transmembrane region" description="Helical" evidence="1">
    <location>
        <begin position="235"/>
        <end position="258"/>
    </location>
</feature>
<evidence type="ECO:0000256" key="1">
    <source>
        <dbReference type="SAM" id="Phobius"/>
    </source>
</evidence>
<evidence type="ECO:0000313" key="2">
    <source>
        <dbReference type="EMBL" id="GFR38805.1"/>
    </source>
</evidence>
<keyword evidence="1" id="KW-1133">Transmembrane helix</keyword>
<protein>
    <recommendedName>
        <fullName evidence="4">ABC transport system permease protein</fullName>
    </recommendedName>
</protein>
<name>A0A916QE32_9BACL</name>
<proteinExistence type="predicted"/>
<dbReference type="EMBL" id="BMAQ01000028">
    <property type="protein sequence ID" value="GFR38805.1"/>
    <property type="molecule type" value="Genomic_DNA"/>
</dbReference>
<dbReference type="AlphaFoldDB" id="A0A916QE32"/>
<keyword evidence="1" id="KW-0812">Transmembrane</keyword>